<sequence>MLLTSVKKLGVIQNIRDNPLLMFNEESQKNIVMTTIKEIITNVDTFFLKISSIERLNFIFNAISIGFNLPLLSNLDFERAEQCISIYQNLLKKSKIPIEFQKTPKIIGSMLCDISLLFNKKNKSEMYYQQYNQICLKSLEVFEKGISILIKNKELDEIKIVIILLIGMIKEMLEGFSANNQLLYSNVIIKIFSLISDCLIINDNKFELWKIFKKEVIYLIEFNEIFEIWANYVIKIQQIIISSLYCNDLIKFKLMSFSKSEVIVISFKQLKNLWIQFLSCVEFKLIKTPKTLLHYCQIYSRLIQEMKDLSIKFLKQSPLPKTIYSIYLKEFIKIIISINQQEFNEVIYFIIPILGNFMEECLNNIQYNESIVNELIYCFKKCLESTEYNLLIIIYSELINILKYHQNQLLLLFKPLINSMEKIILQNKQQTNKIILLLLNEMKYYYSLICHTQIFERIEINKKYCLILNTLLYNKYFTLNEYYLLCIITEHFIIESSIDEKLPQSNKIEIEQSTIPIHCFELLWKIFIVLKYGLLNKLILTNNEQTLLTIIRIFRYSSFYISFMVNKRCFIVGVINLFCELMPKILSLPSTLVFNSSMHLVIFFSTLLPSLQDKLFFKINDMFLSLSSSKSSFYAASLERFYTFFISYFFQLTTKTDIHFFDLFIQHQPINNQISISIKNDNAIYTIFENTLSSPNSFYIFGINTYNKLINKLIILNHHLQSTQIPLPINRFSYYPEGNEFETEMTQLFIQQLNINKPLIIQPNQCIENKKTYNKNSNLFKYSLLNISIQTLFSSSQILESPITSLSISSLPLTLYLSPIISPRDSLYCKSFLHLYSSKQINLIKFPNQKLDIVLKTNEHVFGDVVVNFKRCNEQLYSIQLTSKIIIFVHYSSLIHFISNYLFESLIQHDYNKLFIDINTINTTLINLKTQCPSYEAILFPQILNSKQLPNSNSKIQKLLNDDETDWWGVLDQNLVMCRKGSSPLNITLLQTHSRKRSKSSPIDN</sequence>
<gene>
    <name evidence="1" type="ORF">ENUP19_0224G0034</name>
</gene>
<keyword evidence="2" id="KW-1185">Reference proteome</keyword>
<proteinExistence type="predicted"/>
<protein>
    <submittedName>
        <fullName evidence="1">Uncharacterized protein</fullName>
    </submittedName>
</protein>
<evidence type="ECO:0000313" key="2">
    <source>
        <dbReference type="Proteomes" id="UP001628156"/>
    </source>
</evidence>
<accession>A0ABQ0DPW2</accession>
<dbReference type="EMBL" id="BAAFRS010000224">
    <property type="protein sequence ID" value="GAB1224901.1"/>
    <property type="molecule type" value="Genomic_DNA"/>
</dbReference>
<comment type="caution">
    <text evidence="1">The sequence shown here is derived from an EMBL/GenBank/DDBJ whole genome shotgun (WGS) entry which is preliminary data.</text>
</comment>
<dbReference type="InterPro" id="IPR039930">
    <property type="entry name" value="RALGAPB"/>
</dbReference>
<evidence type="ECO:0000313" key="1">
    <source>
        <dbReference type="EMBL" id="GAB1224901.1"/>
    </source>
</evidence>
<dbReference type="PANTHER" id="PTHR21344">
    <property type="entry name" value="RAL GTPASE-ACTIVATING PROTEIN SUBUNIT BETA"/>
    <property type="match status" value="1"/>
</dbReference>
<organism evidence="1 2">
    <name type="scientific">Entamoeba nuttalli</name>
    <dbReference type="NCBI Taxonomy" id="412467"/>
    <lineage>
        <taxon>Eukaryota</taxon>
        <taxon>Amoebozoa</taxon>
        <taxon>Evosea</taxon>
        <taxon>Archamoebae</taxon>
        <taxon>Mastigamoebida</taxon>
        <taxon>Entamoebidae</taxon>
        <taxon>Entamoeba</taxon>
    </lineage>
</organism>
<reference evidence="1 2" key="1">
    <citation type="journal article" date="2019" name="PLoS Negl. Trop. Dis.">
        <title>Whole genome sequencing of Entamoeba nuttalli reveals mammalian host-related molecular signatures and a novel octapeptide-repeat surface protein.</title>
        <authorList>
            <person name="Tanaka M."/>
            <person name="Makiuchi T."/>
            <person name="Komiyama T."/>
            <person name="Shiina T."/>
            <person name="Osaki K."/>
            <person name="Tachibana H."/>
        </authorList>
    </citation>
    <scope>NUCLEOTIDE SEQUENCE [LARGE SCALE GENOMIC DNA]</scope>
    <source>
        <strain evidence="1 2">P19-061405</strain>
    </source>
</reference>
<dbReference type="Proteomes" id="UP001628156">
    <property type="component" value="Unassembled WGS sequence"/>
</dbReference>
<dbReference type="PANTHER" id="PTHR21344:SF1">
    <property type="entry name" value="RAL GTPASE-ACTIVATING PROTEIN SUBUNIT BETA"/>
    <property type="match status" value="1"/>
</dbReference>
<name>A0ABQ0DPW2_9EUKA</name>